<dbReference type="PANTHER" id="PTHR39074:SF1">
    <property type="entry name" value="AGAP007547-PA"/>
    <property type="match status" value="1"/>
</dbReference>
<sequence>MELKSMKAFQPLDEFRATKGVLSSLFVGAASTVLTTIAFVVFMIINAKRTNDYVVDMNNCTCSCFDRQFKGHHFHASKQYRHIYFNLTPSAALAFLWSAGHFVLLWMYVSRAVSCLTVTLRYRNPDAPGALRWGVLALGSVSLYGLVYGWWVVFNYVNDAHYLSETGRESCSLYHTTH</sequence>
<reference evidence="2" key="1">
    <citation type="journal article" date="2020" name="Stud. Mycol.">
        <title>101 Dothideomycetes genomes: a test case for predicting lifestyles and emergence of pathogens.</title>
        <authorList>
            <person name="Haridas S."/>
            <person name="Albert R."/>
            <person name="Binder M."/>
            <person name="Bloem J."/>
            <person name="Labutti K."/>
            <person name="Salamov A."/>
            <person name="Andreopoulos B."/>
            <person name="Baker S."/>
            <person name="Barry K."/>
            <person name="Bills G."/>
            <person name="Bluhm B."/>
            <person name="Cannon C."/>
            <person name="Castanera R."/>
            <person name="Culley D."/>
            <person name="Daum C."/>
            <person name="Ezra D."/>
            <person name="Gonzalez J."/>
            <person name="Henrissat B."/>
            <person name="Kuo A."/>
            <person name="Liang C."/>
            <person name="Lipzen A."/>
            <person name="Lutzoni F."/>
            <person name="Magnuson J."/>
            <person name="Mondo S."/>
            <person name="Nolan M."/>
            <person name="Ohm R."/>
            <person name="Pangilinan J."/>
            <person name="Park H.-J."/>
            <person name="Ramirez L."/>
            <person name="Alfaro M."/>
            <person name="Sun H."/>
            <person name="Tritt A."/>
            <person name="Yoshinaga Y."/>
            <person name="Zwiers L.-H."/>
            <person name="Turgeon B."/>
            <person name="Goodwin S."/>
            <person name="Spatafora J."/>
            <person name="Crous P."/>
            <person name="Grigoriev I."/>
        </authorList>
    </citation>
    <scope>NUCLEOTIDE SEQUENCE</scope>
    <source>
        <strain evidence="2">ATCC 36951</strain>
    </source>
</reference>
<evidence type="ECO:0000313" key="3">
    <source>
        <dbReference type="Proteomes" id="UP000799537"/>
    </source>
</evidence>
<evidence type="ECO:0000256" key="1">
    <source>
        <dbReference type="SAM" id="Phobius"/>
    </source>
</evidence>
<keyword evidence="3" id="KW-1185">Reference proteome</keyword>
<dbReference type="AlphaFoldDB" id="A0A6A6CTC3"/>
<protein>
    <submittedName>
        <fullName evidence="2">Uncharacterized protein</fullName>
    </submittedName>
</protein>
<feature type="transmembrane region" description="Helical" evidence="1">
    <location>
        <begin position="90"/>
        <end position="109"/>
    </location>
</feature>
<dbReference type="PANTHER" id="PTHR39074">
    <property type="entry name" value="AGAP007547-PA"/>
    <property type="match status" value="1"/>
</dbReference>
<proteinExistence type="predicted"/>
<dbReference type="OrthoDB" id="5594949at2759"/>
<name>A0A6A6CTC3_ZASCE</name>
<keyword evidence="1" id="KW-1133">Transmembrane helix</keyword>
<dbReference type="Proteomes" id="UP000799537">
    <property type="component" value="Unassembled WGS sequence"/>
</dbReference>
<feature type="transmembrane region" description="Helical" evidence="1">
    <location>
        <begin position="130"/>
        <end position="153"/>
    </location>
</feature>
<dbReference type="RefSeq" id="XP_033671396.1">
    <property type="nucleotide sequence ID" value="XM_033804884.1"/>
</dbReference>
<dbReference type="EMBL" id="ML993585">
    <property type="protein sequence ID" value="KAF2170507.1"/>
    <property type="molecule type" value="Genomic_DNA"/>
</dbReference>
<gene>
    <name evidence="2" type="ORF">M409DRAFT_19327</name>
</gene>
<keyword evidence="1" id="KW-0812">Transmembrane</keyword>
<accession>A0A6A6CTC3</accession>
<evidence type="ECO:0000313" key="2">
    <source>
        <dbReference type="EMBL" id="KAF2170507.1"/>
    </source>
</evidence>
<dbReference type="GeneID" id="54558156"/>
<keyword evidence="1" id="KW-0472">Membrane</keyword>
<organism evidence="2 3">
    <name type="scientific">Zasmidium cellare ATCC 36951</name>
    <dbReference type="NCBI Taxonomy" id="1080233"/>
    <lineage>
        <taxon>Eukaryota</taxon>
        <taxon>Fungi</taxon>
        <taxon>Dikarya</taxon>
        <taxon>Ascomycota</taxon>
        <taxon>Pezizomycotina</taxon>
        <taxon>Dothideomycetes</taxon>
        <taxon>Dothideomycetidae</taxon>
        <taxon>Mycosphaerellales</taxon>
        <taxon>Mycosphaerellaceae</taxon>
        <taxon>Zasmidium</taxon>
    </lineage>
</organism>
<feature type="transmembrane region" description="Helical" evidence="1">
    <location>
        <begin position="21"/>
        <end position="45"/>
    </location>
</feature>